<evidence type="ECO:0000313" key="5">
    <source>
        <dbReference type="EMBL" id="KAF5874646.1"/>
    </source>
</evidence>
<feature type="region of interest" description="Disordered" evidence="3">
    <location>
        <begin position="105"/>
        <end position="128"/>
    </location>
</feature>
<evidence type="ECO:0000313" key="6">
    <source>
        <dbReference type="Proteomes" id="UP000531561"/>
    </source>
</evidence>
<protein>
    <submittedName>
        <fullName evidence="5">Putative transcription factor homeo protein</fullName>
    </submittedName>
</protein>
<evidence type="ECO:0000256" key="2">
    <source>
        <dbReference type="RuleBase" id="RU000682"/>
    </source>
</evidence>
<dbReference type="SMART" id="SM00389">
    <property type="entry name" value="HOX"/>
    <property type="match status" value="1"/>
</dbReference>
<dbReference type="OrthoDB" id="3501850at2759"/>
<comment type="subcellular location">
    <subcellularLocation>
        <location evidence="1 2">Nucleus</location>
    </subcellularLocation>
</comment>
<dbReference type="SUPFAM" id="SSF46689">
    <property type="entry name" value="Homeodomain-like"/>
    <property type="match status" value="1"/>
</dbReference>
<feature type="compositionally biased region" description="Basic and acidic residues" evidence="3">
    <location>
        <begin position="285"/>
        <end position="304"/>
    </location>
</feature>
<dbReference type="InterPro" id="IPR009057">
    <property type="entry name" value="Homeodomain-like_sf"/>
</dbReference>
<dbReference type="GO" id="GO:0003677">
    <property type="term" value="F:DNA binding"/>
    <property type="evidence" value="ECO:0007669"/>
    <property type="project" value="UniProtKB-UniRule"/>
</dbReference>
<keyword evidence="1 2" id="KW-0238">DNA-binding</keyword>
<evidence type="ECO:0000259" key="4">
    <source>
        <dbReference type="PROSITE" id="PS50071"/>
    </source>
</evidence>
<dbReference type="AlphaFoldDB" id="A0A8H6AVT2"/>
<keyword evidence="6" id="KW-1185">Reference proteome</keyword>
<dbReference type="Pfam" id="PF00046">
    <property type="entry name" value="Homeodomain"/>
    <property type="match status" value="1"/>
</dbReference>
<evidence type="ECO:0000256" key="1">
    <source>
        <dbReference type="PROSITE-ProRule" id="PRU00108"/>
    </source>
</evidence>
<feature type="region of interest" description="Disordered" evidence="3">
    <location>
        <begin position="350"/>
        <end position="372"/>
    </location>
</feature>
<gene>
    <name evidence="5" type="ORF">Bfra_004659</name>
</gene>
<dbReference type="Proteomes" id="UP000531561">
    <property type="component" value="Unassembled WGS sequence"/>
</dbReference>
<feature type="compositionally biased region" description="Polar residues" evidence="3">
    <location>
        <begin position="353"/>
        <end position="367"/>
    </location>
</feature>
<dbReference type="GeneID" id="59258750"/>
<sequence length="449" mass="50990">MEAGSEQSLTETAARWIWSLPEEDCLTRLIKKHKKRVEDGEVPKGSLFEEVSIELNGLGFDIQRTGVACEQKWRRICNKKSMLQAANAWQDDQDLDADFDAEHSTADENKADGESNNTANGHRKRGNKTWTEDESRILYEEIKTRHELNIRLKLPKFSATQLFNHASDLLKVQGYFRTPPACSEYWRVTGRELWNYDERNVGDSTILDARDAKCAEPSSSINDRALGETKNSRGVLSKSQTSALSRLATESLNPSKEQQQKLAKDHGISIFQISTYFANKRSTRKKEMAKKASDQENSKRKQSVKLEAELAGSNDSIVAQADDVLRDTKKRRLSSSSQMVSTEFIGSNAPIEINSSPMRPTSTMEDTASSDDEAGFKKMQEMVLVQRRRIEERIVASIDRRKQLELETIRHQTKADMEREAAEGTQKKVDEELKVEARLRMRLNQIGSL</sequence>
<keyword evidence="1 2" id="KW-0539">Nucleus</keyword>
<reference evidence="5 6" key="1">
    <citation type="journal article" date="2020" name="Phytopathology">
        <title>A high-quality genome resource of Botrytis fragariae, a new and rapidly spreading fungal pathogen causing strawberry gray mold in the U.S.A.</title>
        <authorList>
            <person name="Wu Y."/>
            <person name="Saski C.A."/>
            <person name="Schnabel G."/>
            <person name="Xiao S."/>
            <person name="Hu M."/>
        </authorList>
    </citation>
    <scope>NUCLEOTIDE SEQUENCE [LARGE SCALE GENOMIC DNA]</scope>
    <source>
        <strain evidence="5 6">BVB16</strain>
    </source>
</reference>
<feature type="region of interest" description="Disordered" evidence="3">
    <location>
        <begin position="282"/>
        <end position="304"/>
    </location>
</feature>
<dbReference type="Gene3D" id="1.10.10.60">
    <property type="entry name" value="Homeodomain-like"/>
    <property type="match status" value="1"/>
</dbReference>
<feature type="region of interest" description="Disordered" evidence="3">
    <location>
        <begin position="218"/>
        <end position="240"/>
    </location>
</feature>
<dbReference type="EMBL" id="JABFCT010000007">
    <property type="protein sequence ID" value="KAF5874646.1"/>
    <property type="molecule type" value="Genomic_DNA"/>
</dbReference>
<dbReference type="RefSeq" id="XP_037193592.1">
    <property type="nucleotide sequence ID" value="XM_037335058.1"/>
</dbReference>
<feature type="DNA-binding region" description="Homeobox" evidence="1">
    <location>
        <begin position="229"/>
        <end position="288"/>
    </location>
</feature>
<proteinExistence type="predicted"/>
<feature type="domain" description="Homeobox" evidence="4">
    <location>
        <begin position="227"/>
        <end position="287"/>
    </location>
</feature>
<evidence type="ECO:0000256" key="3">
    <source>
        <dbReference type="SAM" id="MobiDB-lite"/>
    </source>
</evidence>
<dbReference type="GO" id="GO:0005634">
    <property type="term" value="C:nucleus"/>
    <property type="evidence" value="ECO:0007669"/>
    <property type="project" value="UniProtKB-SubCell"/>
</dbReference>
<dbReference type="PROSITE" id="PS50071">
    <property type="entry name" value="HOMEOBOX_2"/>
    <property type="match status" value="1"/>
</dbReference>
<organism evidence="5 6">
    <name type="scientific">Botrytis fragariae</name>
    <dbReference type="NCBI Taxonomy" id="1964551"/>
    <lineage>
        <taxon>Eukaryota</taxon>
        <taxon>Fungi</taxon>
        <taxon>Dikarya</taxon>
        <taxon>Ascomycota</taxon>
        <taxon>Pezizomycotina</taxon>
        <taxon>Leotiomycetes</taxon>
        <taxon>Helotiales</taxon>
        <taxon>Sclerotiniaceae</taxon>
        <taxon>Botrytis</taxon>
    </lineage>
</organism>
<name>A0A8H6AVT2_9HELO</name>
<dbReference type="CDD" id="cd00086">
    <property type="entry name" value="homeodomain"/>
    <property type="match status" value="1"/>
</dbReference>
<dbReference type="InterPro" id="IPR001356">
    <property type="entry name" value="HD"/>
</dbReference>
<keyword evidence="1 2" id="KW-0371">Homeobox</keyword>
<accession>A0A8H6AVT2</accession>
<comment type="caution">
    <text evidence="5">The sequence shown here is derived from an EMBL/GenBank/DDBJ whole genome shotgun (WGS) entry which is preliminary data.</text>
</comment>